<keyword evidence="1" id="KW-0732">Signal</keyword>
<dbReference type="EMBL" id="JBHRYE010000001">
    <property type="protein sequence ID" value="MFC3669800.1"/>
    <property type="molecule type" value="Genomic_DNA"/>
</dbReference>
<sequence>MTLSPRFSRPVVSSLLALVATPAFAEVPPAALPMVDLAPPPAGVIVAPPRLVQHGNHLAVVALLRHQVQTAKVRQGELVARYRAAGAASDTVARARCDVHRWQEACTVALTGLDGATPQQVSVAFQPRG</sequence>
<evidence type="ECO:0008006" key="4">
    <source>
        <dbReference type="Google" id="ProtNLM"/>
    </source>
</evidence>
<accession>A0ABV7UXG8</accession>
<dbReference type="RefSeq" id="WP_191324704.1">
    <property type="nucleotide sequence ID" value="NZ_BMZP01000011.1"/>
</dbReference>
<comment type="caution">
    <text evidence="2">The sequence shown here is derived from an EMBL/GenBank/DDBJ whole genome shotgun (WGS) entry which is preliminary data.</text>
</comment>
<feature type="signal peptide" evidence="1">
    <location>
        <begin position="1"/>
        <end position="25"/>
    </location>
</feature>
<protein>
    <recommendedName>
        <fullName evidence="4">UrcA family protein</fullName>
    </recommendedName>
</protein>
<reference evidence="3" key="1">
    <citation type="journal article" date="2019" name="Int. J. Syst. Evol. Microbiol.">
        <title>The Global Catalogue of Microorganisms (GCM) 10K type strain sequencing project: providing services to taxonomists for standard genome sequencing and annotation.</title>
        <authorList>
            <consortium name="The Broad Institute Genomics Platform"/>
            <consortium name="The Broad Institute Genome Sequencing Center for Infectious Disease"/>
            <person name="Wu L."/>
            <person name="Ma J."/>
        </authorList>
    </citation>
    <scope>NUCLEOTIDE SEQUENCE [LARGE SCALE GENOMIC DNA]</scope>
    <source>
        <strain evidence="3">KCTC 42224</strain>
    </source>
</reference>
<feature type="chain" id="PRO_5046477209" description="UrcA family protein" evidence="1">
    <location>
        <begin position="26"/>
        <end position="129"/>
    </location>
</feature>
<name>A0ABV7UXG8_9SPHN</name>
<evidence type="ECO:0000256" key="1">
    <source>
        <dbReference type="SAM" id="SignalP"/>
    </source>
</evidence>
<evidence type="ECO:0000313" key="2">
    <source>
        <dbReference type="EMBL" id="MFC3669800.1"/>
    </source>
</evidence>
<gene>
    <name evidence="2" type="ORF">ACFOOT_00035</name>
</gene>
<proteinExistence type="predicted"/>
<keyword evidence="3" id="KW-1185">Reference proteome</keyword>
<dbReference type="Proteomes" id="UP001595683">
    <property type="component" value="Unassembled WGS sequence"/>
</dbReference>
<evidence type="ECO:0000313" key="3">
    <source>
        <dbReference type="Proteomes" id="UP001595683"/>
    </source>
</evidence>
<organism evidence="2 3">
    <name type="scientific">Novosphingobium pokkalii</name>
    <dbReference type="NCBI Taxonomy" id="1770194"/>
    <lineage>
        <taxon>Bacteria</taxon>
        <taxon>Pseudomonadati</taxon>
        <taxon>Pseudomonadota</taxon>
        <taxon>Alphaproteobacteria</taxon>
        <taxon>Sphingomonadales</taxon>
        <taxon>Sphingomonadaceae</taxon>
        <taxon>Novosphingobium</taxon>
    </lineage>
</organism>